<evidence type="ECO:0000256" key="3">
    <source>
        <dbReference type="ARBA" id="ARBA00023016"/>
    </source>
</evidence>
<dbReference type="PANTHER" id="PTHR34824">
    <property type="entry name" value="HEAT-INDUCIBLE TRANSCRIPTION REPRESSOR HRCA"/>
    <property type="match status" value="1"/>
</dbReference>
<dbReference type="KEGG" id="sman:C12CBH8_00840"/>
<evidence type="ECO:0000256" key="2">
    <source>
        <dbReference type="ARBA" id="ARBA00023015"/>
    </source>
</evidence>
<keyword evidence="2 5" id="KW-0805">Transcription regulation</keyword>
<dbReference type="PANTHER" id="PTHR34824:SF1">
    <property type="entry name" value="HEAT-INDUCIBLE TRANSCRIPTION REPRESSOR HRCA"/>
    <property type="match status" value="1"/>
</dbReference>
<reference evidence="8" key="1">
    <citation type="submission" date="2020-07" db="EMBL/GenBank/DDBJ databases">
        <title>Complete genome sequencing of Clostridia bacterium strain 12CBH8.</title>
        <authorList>
            <person name="Sakamoto M."/>
            <person name="Murakami T."/>
            <person name="Mori H."/>
        </authorList>
    </citation>
    <scope>NUCLEOTIDE SEQUENCE [LARGE SCALE GENOMIC DNA]</scope>
    <source>
        <strain evidence="8">12CBH8</strain>
    </source>
</reference>
<evidence type="ECO:0000313" key="8">
    <source>
        <dbReference type="Proteomes" id="UP000593890"/>
    </source>
</evidence>
<evidence type="ECO:0000313" key="7">
    <source>
        <dbReference type="EMBL" id="BCI59445.1"/>
    </source>
</evidence>
<proteinExistence type="inferred from homology"/>
<dbReference type="InterPro" id="IPR023120">
    <property type="entry name" value="WHTH_transcript_rep_HrcA_IDD"/>
</dbReference>
<dbReference type="Gene3D" id="3.30.450.40">
    <property type="match status" value="1"/>
</dbReference>
<dbReference type="EMBL" id="AP023321">
    <property type="protein sequence ID" value="BCI59445.1"/>
    <property type="molecule type" value="Genomic_DNA"/>
</dbReference>
<gene>
    <name evidence="5 7" type="primary">hrcA</name>
    <name evidence="7" type="ORF">C12CBH8_00840</name>
</gene>
<dbReference type="InterPro" id="IPR021153">
    <property type="entry name" value="HrcA_C"/>
</dbReference>
<protein>
    <recommendedName>
        <fullName evidence="5">Heat-inducible transcription repressor HrcA</fullName>
    </recommendedName>
</protein>
<dbReference type="GO" id="GO:0003677">
    <property type="term" value="F:DNA binding"/>
    <property type="evidence" value="ECO:0007669"/>
    <property type="project" value="InterPro"/>
</dbReference>
<feature type="domain" description="Heat-inducible transcription repressor HrcA C-terminal" evidence="6">
    <location>
        <begin position="106"/>
        <end position="322"/>
    </location>
</feature>
<dbReference type="InterPro" id="IPR036390">
    <property type="entry name" value="WH_DNA-bd_sf"/>
</dbReference>
<dbReference type="InterPro" id="IPR002571">
    <property type="entry name" value="HrcA"/>
</dbReference>
<evidence type="ECO:0000256" key="4">
    <source>
        <dbReference type="ARBA" id="ARBA00023163"/>
    </source>
</evidence>
<organism evidence="7 8">
    <name type="scientific">Solibaculum mannosilyticum</name>
    <dbReference type="NCBI Taxonomy" id="2780922"/>
    <lineage>
        <taxon>Bacteria</taxon>
        <taxon>Bacillati</taxon>
        <taxon>Bacillota</taxon>
        <taxon>Clostridia</taxon>
        <taxon>Eubacteriales</taxon>
        <taxon>Oscillospiraceae</taxon>
        <taxon>Solibaculum</taxon>
    </lineage>
</organism>
<sequence length="354" mass="38103">MDLGERKLQVLAAIVEGYITTGEPVGSRAVQEALDKVVSSATIRNDMAELSELGLLEQPHASAGRIPSLAGYRLYIDKLLSPQPLSKEDRKAIDAMFAGPVDDPQRTLKTASQALAQMTQLVAMSTSPSADLARVMHCEVIPVGRGNAAIVLLTSGGVMKSRLIRTTFDLTPEMREVFARVADAEFKGRPLCDVTMPFIQTVAARLGEYSLLLTPLLIGLYETAQEASEASIAMDGQANLLVLPEYVGLRAHALMEYLAGGNHLARLLLNHHGGVHVVLGGESSQPALDGSSVVMTRYNIGSREGGALGVIGPTRMNYAKIIPSLEYFAVQLGRLLSEAWGEDDQDHSDKNDIR</sequence>
<name>A0A7I8D0I0_9FIRM</name>
<keyword evidence="1 5" id="KW-0678">Repressor</keyword>
<dbReference type="RefSeq" id="WP_099323014.1">
    <property type="nucleotide sequence ID" value="NZ_AP023321.1"/>
</dbReference>
<keyword evidence="4 5" id="KW-0804">Transcription</keyword>
<evidence type="ECO:0000256" key="5">
    <source>
        <dbReference type="HAMAP-Rule" id="MF_00081"/>
    </source>
</evidence>
<dbReference type="SUPFAM" id="SSF55781">
    <property type="entry name" value="GAF domain-like"/>
    <property type="match status" value="1"/>
</dbReference>
<dbReference type="Pfam" id="PF01628">
    <property type="entry name" value="HrcA"/>
    <property type="match status" value="1"/>
</dbReference>
<dbReference type="HAMAP" id="MF_00081">
    <property type="entry name" value="HrcA"/>
    <property type="match status" value="1"/>
</dbReference>
<accession>A0A7I8D0I0</accession>
<dbReference type="SUPFAM" id="SSF46785">
    <property type="entry name" value="Winged helix' DNA-binding domain"/>
    <property type="match status" value="1"/>
</dbReference>
<dbReference type="GO" id="GO:0045892">
    <property type="term" value="P:negative regulation of DNA-templated transcription"/>
    <property type="evidence" value="ECO:0007669"/>
    <property type="project" value="UniProtKB-UniRule"/>
</dbReference>
<comment type="similarity">
    <text evidence="5">Belongs to the HrcA family.</text>
</comment>
<dbReference type="NCBIfam" id="TIGR00331">
    <property type="entry name" value="hrcA"/>
    <property type="match status" value="1"/>
</dbReference>
<dbReference type="Proteomes" id="UP000593890">
    <property type="component" value="Chromosome"/>
</dbReference>
<keyword evidence="8" id="KW-1185">Reference proteome</keyword>
<dbReference type="InterPro" id="IPR036388">
    <property type="entry name" value="WH-like_DNA-bd_sf"/>
</dbReference>
<dbReference type="Gene3D" id="3.30.390.60">
    <property type="entry name" value="Heat-inducible transcription repressor hrca homolog, domain 3"/>
    <property type="match status" value="1"/>
</dbReference>
<evidence type="ECO:0000256" key="1">
    <source>
        <dbReference type="ARBA" id="ARBA00022491"/>
    </source>
</evidence>
<dbReference type="PIRSF" id="PIRSF005485">
    <property type="entry name" value="HrcA"/>
    <property type="match status" value="1"/>
</dbReference>
<dbReference type="InterPro" id="IPR029016">
    <property type="entry name" value="GAF-like_dom_sf"/>
</dbReference>
<comment type="function">
    <text evidence="5">Negative regulator of class I heat shock genes (grpE-dnaK-dnaJ and groELS operons). Prevents heat-shock induction of these operons.</text>
</comment>
<evidence type="ECO:0000259" key="6">
    <source>
        <dbReference type="Pfam" id="PF01628"/>
    </source>
</evidence>
<dbReference type="AlphaFoldDB" id="A0A7I8D0I0"/>
<keyword evidence="3 5" id="KW-0346">Stress response</keyword>
<dbReference type="Gene3D" id="1.10.10.10">
    <property type="entry name" value="Winged helix-like DNA-binding domain superfamily/Winged helix DNA-binding domain"/>
    <property type="match status" value="1"/>
</dbReference>